<name>A0A8S2KDL0_9BILA</name>
<protein>
    <submittedName>
        <fullName evidence="2">Uncharacterized protein</fullName>
    </submittedName>
</protein>
<dbReference type="EMBL" id="CAJNOK010009291">
    <property type="protein sequence ID" value="CAF1085835.1"/>
    <property type="molecule type" value="Genomic_DNA"/>
</dbReference>
<dbReference type="Proteomes" id="UP000682733">
    <property type="component" value="Unassembled WGS sequence"/>
</dbReference>
<proteinExistence type="predicted"/>
<accession>A0A8S2KDL0</accession>
<dbReference type="Proteomes" id="UP000677228">
    <property type="component" value="Unassembled WGS sequence"/>
</dbReference>
<organism evidence="2 3">
    <name type="scientific">Didymodactylos carnosus</name>
    <dbReference type="NCBI Taxonomy" id="1234261"/>
    <lineage>
        <taxon>Eukaryota</taxon>
        <taxon>Metazoa</taxon>
        <taxon>Spiralia</taxon>
        <taxon>Gnathifera</taxon>
        <taxon>Rotifera</taxon>
        <taxon>Eurotatoria</taxon>
        <taxon>Bdelloidea</taxon>
        <taxon>Philodinida</taxon>
        <taxon>Philodinidae</taxon>
        <taxon>Didymodactylos</taxon>
    </lineage>
</organism>
<dbReference type="EMBL" id="CAJOBA010009308">
    <property type="protein sequence ID" value="CAF3848298.1"/>
    <property type="molecule type" value="Genomic_DNA"/>
</dbReference>
<gene>
    <name evidence="1" type="ORF">OVA965_LOCUS18593</name>
    <name evidence="2" type="ORF">TMI583_LOCUS18605</name>
</gene>
<evidence type="ECO:0000313" key="3">
    <source>
        <dbReference type="Proteomes" id="UP000682733"/>
    </source>
</evidence>
<evidence type="ECO:0000313" key="2">
    <source>
        <dbReference type="EMBL" id="CAF3848298.1"/>
    </source>
</evidence>
<sequence>MLKDNLKTPKIFSFKVLTEKEQETLIENYWRHIPENNCRKSPSRSLARSLIYQLQKNITDEERNLLGMSLLK</sequence>
<evidence type="ECO:0000313" key="1">
    <source>
        <dbReference type="EMBL" id="CAF1085835.1"/>
    </source>
</evidence>
<dbReference type="AlphaFoldDB" id="A0A8S2KDL0"/>
<comment type="caution">
    <text evidence="2">The sequence shown here is derived from an EMBL/GenBank/DDBJ whole genome shotgun (WGS) entry which is preliminary data.</text>
</comment>
<reference evidence="2" key="1">
    <citation type="submission" date="2021-02" db="EMBL/GenBank/DDBJ databases">
        <authorList>
            <person name="Nowell W R."/>
        </authorList>
    </citation>
    <scope>NUCLEOTIDE SEQUENCE</scope>
</reference>